<dbReference type="InterPro" id="IPR001077">
    <property type="entry name" value="COMT_C"/>
</dbReference>
<accession>A0A0R0GE42</accession>
<evidence type="ECO:0000313" key="5">
    <source>
        <dbReference type="EMBL" id="KRH13179.1"/>
    </source>
</evidence>
<dbReference type="GO" id="GO:0032259">
    <property type="term" value="P:methylation"/>
    <property type="evidence" value="ECO:0007669"/>
    <property type="project" value="UniProtKB-KW"/>
</dbReference>
<proteinExistence type="predicted"/>
<dbReference type="EnsemblPlants" id="KRH13179">
    <property type="protein sequence ID" value="KRH13179"/>
    <property type="gene ID" value="GLYMA_15G220700"/>
</dbReference>
<feature type="domain" description="O-methyltransferase C-terminal" evidence="4">
    <location>
        <begin position="26"/>
        <end position="94"/>
    </location>
</feature>
<dbReference type="EMBL" id="CM000848">
    <property type="protein sequence ID" value="KRH13179.1"/>
    <property type="molecule type" value="Genomic_DNA"/>
</dbReference>
<dbReference type="PROSITE" id="PS51683">
    <property type="entry name" value="SAM_OMT_II"/>
    <property type="match status" value="1"/>
</dbReference>
<dbReference type="AlphaFoldDB" id="A0A0R0GE42"/>
<dbReference type="Proteomes" id="UP000008827">
    <property type="component" value="Chromosome 15"/>
</dbReference>
<dbReference type="Gene3D" id="3.40.50.150">
    <property type="entry name" value="Vaccinia Virus protein VP39"/>
    <property type="match status" value="1"/>
</dbReference>
<evidence type="ECO:0000256" key="1">
    <source>
        <dbReference type="ARBA" id="ARBA00022603"/>
    </source>
</evidence>
<sequence>MLLTASKLRPNPINTDLYYLKLEFSIVLQWVLHDWNDELSVKILKNCKKSYFGKGKEGKVIIIDIAIDEIGDDREMTELKLDYDLVMLTMFNGKLFLYVDSKSLIEVYP</sequence>
<protein>
    <recommendedName>
        <fullName evidence="4">O-methyltransferase C-terminal domain-containing protein</fullName>
    </recommendedName>
</protein>
<evidence type="ECO:0000256" key="3">
    <source>
        <dbReference type="ARBA" id="ARBA00022691"/>
    </source>
</evidence>
<dbReference type="SMR" id="A0A0R0GE42"/>
<evidence type="ECO:0000313" key="6">
    <source>
        <dbReference type="EnsemblPlants" id="KRH13179"/>
    </source>
</evidence>
<name>A0A0R0GE42_SOYBN</name>
<dbReference type="Gramene" id="KRH13179">
    <property type="protein sequence ID" value="KRH13179"/>
    <property type="gene ID" value="GLYMA_15G220700"/>
</dbReference>
<keyword evidence="3" id="KW-0949">S-adenosyl-L-methionine</keyword>
<dbReference type="GO" id="GO:0008171">
    <property type="term" value="F:O-methyltransferase activity"/>
    <property type="evidence" value="ECO:0007669"/>
    <property type="project" value="InterPro"/>
</dbReference>
<evidence type="ECO:0000313" key="7">
    <source>
        <dbReference type="Proteomes" id="UP000008827"/>
    </source>
</evidence>
<dbReference type="Pfam" id="PF00891">
    <property type="entry name" value="Methyltransf_2"/>
    <property type="match status" value="1"/>
</dbReference>
<dbReference type="SUPFAM" id="SSF53335">
    <property type="entry name" value="S-adenosyl-L-methionine-dependent methyltransferases"/>
    <property type="match status" value="1"/>
</dbReference>
<reference evidence="5 6" key="1">
    <citation type="journal article" date="2010" name="Nature">
        <title>Genome sequence of the palaeopolyploid soybean.</title>
        <authorList>
            <person name="Schmutz J."/>
            <person name="Cannon S.B."/>
            <person name="Schlueter J."/>
            <person name="Ma J."/>
            <person name="Mitros T."/>
            <person name="Nelson W."/>
            <person name="Hyten D.L."/>
            <person name="Song Q."/>
            <person name="Thelen J.J."/>
            <person name="Cheng J."/>
            <person name="Xu D."/>
            <person name="Hellsten U."/>
            <person name="May G.D."/>
            <person name="Yu Y."/>
            <person name="Sakurai T."/>
            <person name="Umezawa T."/>
            <person name="Bhattacharyya M.K."/>
            <person name="Sandhu D."/>
            <person name="Valliyodan B."/>
            <person name="Lindquist E."/>
            <person name="Peto M."/>
            <person name="Grant D."/>
            <person name="Shu S."/>
            <person name="Goodstein D."/>
            <person name="Barry K."/>
            <person name="Futrell-Griggs M."/>
            <person name="Abernathy B."/>
            <person name="Du J."/>
            <person name="Tian Z."/>
            <person name="Zhu L."/>
            <person name="Gill N."/>
            <person name="Joshi T."/>
            <person name="Libault M."/>
            <person name="Sethuraman A."/>
            <person name="Zhang X.-C."/>
            <person name="Shinozaki K."/>
            <person name="Nguyen H.T."/>
            <person name="Wing R.A."/>
            <person name="Cregan P."/>
            <person name="Specht J."/>
            <person name="Grimwood J."/>
            <person name="Rokhsar D."/>
            <person name="Stacey G."/>
            <person name="Shoemaker R.C."/>
            <person name="Jackson S.A."/>
        </authorList>
    </citation>
    <scope>NUCLEOTIDE SEQUENCE</scope>
    <source>
        <strain evidence="6">cv. Williams 82</strain>
        <tissue evidence="5">Callus</tissue>
    </source>
</reference>
<evidence type="ECO:0000259" key="4">
    <source>
        <dbReference type="Pfam" id="PF00891"/>
    </source>
</evidence>
<evidence type="ECO:0000256" key="2">
    <source>
        <dbReference type="ARBA" id="ARBA00022679"/>
    </source>
</evidence>
<reference evidence="6" key="2">
    <citation type="submission" date="2018-02" db="UniProtKB">
        <authorList>
            <consortium name="EnsemblPlants"/>
        </authorList>
    </citation>
    <scope>IDENTIFICATION</scope>
    <source>
        <strain evidence="6">Williams 82</strain>
    </source>
</reference>
<reference evidence="5" key="3">
    <citation type="submission" date="2018-07" db="EMBL/GenBank/DDBJ databases">
        <title>WGS assembly of Glycine max.</title>
        <authorList>
            <person name="Schmutz J."/>
            <person name="Cannon S."/>
            <person name="Schlueter J."/>
            <person name="Ma J."/>
            <person name="Mitros T."/>
            <person name="Nelson W."/>
            <person name="Hyten D."/>
            <person name="Song Q."/>
            <person name="Thelen J."/>
            <person name="Cheng J."/>
            <person name="Xu D."/>
            <person name="Hellsten U."/>
            <person name="May G."/>
            <person name="Yu Y."/>
            <person name="Sakurai T."/>
            <person name="Umezawa T."/>
            <person name="Bhattacharyya M."/>
            <person name="Sandhu D."/>
            <person name="Valliyodan B."/>
            <person name="Lindquist E."/>
            <person name="Peto M."/>
            <person name="Grant D."/>
            <person name="Shu S."/>
            <person name="Goodstein D."/>
            <person name="Barry K."/>
            <person name="Futrell-Griggs M."/>
            <person name="Abernathy B."/>
            <person name="Du J."/>
            <person name="Tian Z."/>
            <person name="Zhu L."/>
            <person name="Gill N."/>
            <person name="Joshi T."/>
            <person name="Libault M."/>
            <person name="Sethuraman A."/>
            <person name="Zhang X."/>
            <person name="Shinozaki K."/>
            <person name="Nguyen H."/>
            <person name="Wing R."/>
            <person name="Cregan P."/>
            <person name="Specht J."/>
            <person name="Grimwood J."/>
            <person name="Rokhsar D."/>
            <person name="Stacey G."/>
            <person name="Shoemaker R."/>
            <person name="Jackson S."/>
        </authorList>
    </citation>
    <scope>NUCLEOTIDE SEQUENCE</scope>
    <source>
        <tissue evidence="5">Callus</tissue>
    </source>
</reference>
<organism evidence="5">
    <name type="scientific">Glycine max</name>
    <name type="common">Soybean</name>
    <name type="synonym">Glycine hispida</name>
    <dbReference type="NCBI Taxonomy" id="3847"/>
    <lineage>
        <taxon>Eukaryota</taxon>
        <taxon>Viridiplantae</taxon>
        <taxon>Streptophyta</taxon>
        <taxon>Embryophyta</taxon>
        <taxon>Tracheophyta</taxon>
        <taxon>Spermatophyta</taxon>
        <taxon>Magnoliopsida</taxon>
        <taxon>eudicotyledons</taxon>
        <taxon>Gunneridae</taxon>
        <taxon>Pentapetalae</taxon>
        <taxon>rosids</taxon>
        <taxon>fabids</taxon>
        <taxon>Fabales</taxon>
        <taxon>Fabaceae</taxon>
        <taxon>Papilionoideae</taxon>
        <taxon>50 kb inversion clade</taxon>
        <taxon>NPAAA clade</taxon>
        <taxon>indigoferoid/millettioid clade</taxon>
        <taxon>Phaseoleae</taxon>
        <taxon>Glycine</taxon>
        <taxon>Glycine subgen. Soja</taxon>
    </lineage>
</organism>
<dbReference type="InParanoid" id="A0A0R0GE42"/>
<dbReference type="InterPro" id="IPR016461">
    <property type="entry name" value="COMT-like"/>
</dbReference>
<keyword evidence="1" id="KW-0489">Methyltransferase</keyword>
<gene>
    <name evidence="5" type="ORF">GLYMA_15G220700</name>
</gene>
<keyword evidence="2" id="KW-0808">Transferase</keyword>
<keyword evidence="7" id="KW-1185">Reference proteome</keyword>
<dbReference type="InterPro" id="IPR029063">
    <property type="entry name" value="SAM-dependent_MTases_sf"/>
</dbReference>
<dbReference type="PANTHER" id="PTHR11746">
    <property type="entry name" value="O-METHYLTRANSFERASE"/>
    <property type="match status" value="1"/>
</dbReference>